<feature type="compositionally biased region" description="Low complexity" evidence="6">
    <location>
        <begin position="990"/>
        <end position="1004"/>
    </location>
</feature>
<evidence type="ECO:0000313" key="9">
    <source>
        <dbReference type="Proteomes" id="UP000780801"/>
    </source>
</evidence>
<feature type="compositionally biased region" description="Acidic residues" evidence="6">
    <location>
        <begin position="563"/>
        <end position="572"/>
    </location>
</feature>
<feature type="region of interest" description="Disordered" evidence="6">
    <location>
        <begin position="1081"/>
        <end position="1148"/>
    </location>
</feature>
<name>A0A9P6FRQ6_9FUNG</name>
<dbReference type="PANTHER" id="PTHR46910:SF37">
    <property type="entry name" value="ZN(II)2CYS6 TRANSCRIPTION FACTOR (EUROFUNG)"/>
    <property type="match status" value="1"/>
</dbReference>
<evidence type="ECO:0000256" key="4">
    <source>
        <dbReference type="ARBA" id="ARBA00023163"/>
    </source>
</evidence>
<dbReference type="GO" id="GO:0005634">
    <property type="term" value="C:nucleus"/>
    <property type="evidence" value="ECO:0007669"/>
    <property type="project" value="UniProtKB-SubCell"/>
</dbReference>
<comment type="subcellular location">
    <subcellularLocation>
        <location evidence="1">Nucleus</location>
    </subcellularLocation>
</comment>
<feature type="compositionally biased region" description="Low complexity" evidence="6">
    <location>
        <begin position="642"/>
        <end position="658"/>
    </location>
</feature>
<dbReference type="GO" id="GO:0003677">
    <property type="term" value="F:DNA binding"/>
    <property type="evidence" value="ECO:0007669"/>
    <property type="project" value="UniProtKB-KW"/>
</dbReference>
<dbReference type="GO" id="GO:0006351">
    <property type="term" value="P:DNA-templated transcription"/>
    <property type="evidence" value="ECO:0007669"/>
    <property type="project" value="InterPro"/>
</dbReference>
<sequence length="1148" mass="126052">MAVAVISCNGLEPCASCEVNKLQCTYLTLSDSKKKIHDAYVQMKKQEQAQKLKGADIIVARMGGLDIGGTNTNFGPILSQVINLPRYEQPPSDFKNDTEVISNIDIVEKTLIDCYFKFFNYYMPILSRKRFMDQLADPEQLKTREVQKVLACVLATGFAFRHEIHEPATINRMEPNYGTGMCRKFQHFNAQDVFNSSLENIQCYLILTGFYSSIAGYDVVHNLVALAHSGSAALGLNRNKGLYYQIPRSEKDSADMLEMGRRIYWSVVIVCSGYSLSHQSPYITSNDYDVAFPARRQFDTCQDYKGHTYDDFEGIKDLHYFVPMYEICSNIADITCTATKQRPCSKVDEAREQLHAWRQTVLPKDLQIDIEDDSTVERQTRFSKFYHAIAFMFEICLHHTFQLDEAHRTKGVHGIWSNYCYEAAIGIIKIYRTWPMTRMNAHVILTVAGGTFANIVASRLLGKEEKAQGYCNEINLMMTDIVRASSSKERQEIVNFVQSQYGGGRQAGSKLGDFMIAVPETPPWNERSTTEATSSPEHIGDGMESDEDDYDEMEASPAKESENGFDSDPGESLEDKRMTDYYASSGQPQQGYPGASSSSVRPHPSMAVRTNSSTGVGISQAMTGTTTTLSSSIDTRYISEPSQQQQQLHQFQSIPSQQTSSYPHQLQSQQTFQVHSQQASVSKGHAQHQQAPMVESNYVGAVYEEMVPISSGQLPISAVGLSAGYHANFAHQQHPLTSPFIADGSGVGVSGVDSGFVGGHGYSDQDGYLMRSAHATDARHQHPHHAQHHHVSQGVHHNHQVSVDGYHSVTGATSLDNMQAYDPQQHQQTQFLQLQLNEAQQRIFEEYNAILSTEQYTPEQRQQIELKMEQEIIEQSGFDSLTPVSLKNSQLLTGTLTGGAMLHNNGGNHPGNNHLDGLGVATQLMYSTASVTTAGSSGSTIVTTPGSTSFSTSSEPLTSPVSATSSSGPSLLGGSGPNGGDLSDYHQHLARQQQQSQEQFQHQHAALQGGAGSTGGASLFGATHGLMGMSPAELDLVTAAGGGVDMSDFGSALQDNEGVLVLMNDPMFAARSEMFSQGANNSFLPSSSSTASTSATTASNMAATSQATATHYHPHHPLQQQQQQQQQQPPYQSQHHTQQRPLSFVQAR</sequence>
<keyword evidence="4" id="KW-0804">Transcription</keyword>
<feature type="domain" description="Xylanolytic transcriptional activator regulatory" evidence="7">
    <location>
        <begin position="112"/>
        <end position="358"/>
    </location>
</feature>
<evidence type="ECO:0000256" key="5">
    <source>
        <dbReference type="ARBA" id="ARBA00023242"/>
    </source>
</evidence>
<feature type="region of interest" description="Disordered" evidence="6">
    <location>
        <begin position="519"/>
        <end position="623"/>
    </location>
</feature>
<dbReference type="PANTHER" id="PTHR46910">
    <property type="entry name" value="TRANSCRIPTION FACTOR PDR1"/>
    <property type="match status" value="1"/>
</dbReference>
<feature type="compositionally biased region" description="Acidic residues" evidence="6">
    <location>
        <begin position="543"/>
        <end position="554"/>
    </location>
</feature>
<feature type="compositionally biased region" description="Low complexity" evidence="6">
    <location>
        <begin position="934"/>
        <end position="970"/>
    </location>
</feature>
<keyword evidence="3" id="KW-0238">DNA-binding</keyword>
<keyword evidence="2" id="KW-0805">Transcription regulation</keyword>
<comment type="caution">
    <text evidence="8">The sequence shown here is derived from an EMBL/GenBank/DDBJ whole genome shotgun (WGS) entry which is preliminary data.</text>
</comment>
<reference evidence="8" key="1">
    <citation type="journal article" date="2020" name="Fungal Divers.">
        <title>Resolving the Mortierellaceae phylogeny through synthesis of multi-gene phylogenetics and phylogenomics.</title>
        <authorList>
            <person name="Vandepol N."/>
            <person name="Liber J."/>
            <person name="Desiro A."/>
            <person name="Na H."/>
            <person name="Kennedy M."/>
            <person name="Barry K."/>
            <person name="Grigoriev I.V."/>
            <person name="Miller A.N."/>
            <person name="O'Donnell K."/>
            <person name="Stajich J.E."/>
            <person name="Bonito G."/>
        </authorList>
    </citation>
    <scope>NUCLEOTIDE SEQUENCE</scope>
    <source>
        <strain evidence="8">KOD1015</strain>
    </source>
</reference>
<dbReference type="InterPro" id="IPR050987">
    <property type="entry name" value="AtrR-like"/>
</dbReference>
<keyword evidence="9" id="KW-1185">Reference proteome</keyword>
<dbReference type="InterPro" id="IPR007219">
    <property type="entry name" value="XnlR_reg_dom"/>
</dbReference>
<organism evidence="8 9">
    <name type="scientific">Lunasporangiospora selenospora</name>
    <dbReference type="NCBI Taxonomy" id="979761"/>
    <lineage>
        <taxon>Eukaryota</taxon>
        <taxon>Fungi</taxon>
        <taxon>Fungi incertae sedis</taxon>
        <taxon>Mucoromycota</taxon>
        <taxon>Mortierellomycotina</taxon>
        <taxon>Mortierellomycetes</taxon>
        <taxon>Mortierellales</taxon>
        <taxon>Mortierellaceae</taxon>
        <taxon>Lunasporangiospora</taxon>
    </lineage>
</organism>
<proteinExistence type="predicted"/>
<evidence type="ECO:0000256" key="2">
    <source>
        <dbReference type="ARBA" id="ARBA00023015"/>
    </source>
</evidence>
<feature type="compositionally biased region" description="Polar residues" evidence="6">
    <location>
        <begin position="608"/>
        <end position="623"/>
    </location>
</feature>
<feature type="compositionally biased region" description="Low complexity" evidence="6">
    <location>
        <begin position="1086"/>
        <end position="1136"/>
    </location>
</feature>
<dbReference type="AlphaFoldDB" id="A0A9P6FRQ6"/>
<dbReference type="GO" id="GO:0003700">
    <property type="term" value="F:DNA-binding transcription factor activity"/>
    <property type="evidence" value="ECO:0007669"/>
    <property type="project" value="InterPro"/>
</dbReference>
<protein>
    <recommendedName>
        <fullName evidence="7">Xylanolytic transcriptional activator regulatory domain-containing protein</fullName>
    </recommendedName>
</protein>
<dbReference type="Proteomes" id="UP000780801">
    <property type="component" value="Unassembled WGS sequence"/>
</dbReference>
<evidence type="ECO:0000313" key="8">
    <source>
        <dbReference type="EMBL" id="KAF9579530.1"/>
    </source>
</evidence>
<evidence type="ECO:0000259" key="7">
    <source>
        <dbReference type="Pfam" id="PF04082"/>
    </source>
</evidence>
<evidence type="ECO:0000256" key="6">
    <source>
        <dbReference type="SAM" id="MobiDB-lite"/>
    </source>
</evidence>
<dbReference type="GO" id="GO:0008270">
    <property type="term" value="F:zinc ion binding"/>
    <property type="evidence" value="ECO:0007669"/>
    <property type="project" value="InterPro"/>
</dbReference>
<feature type="region of interest" description="Disordered" evidence="6">
    <location>
        <begin position="934"/>
        <end position="1012"/>
    </location>
</feature>
<dbReference type="OrthoDB" id="2283488at2759"/>
<dbReference type="CDD" id="cd12148">
    <property type="entry name" value="fungal_TF_MHR"/>
    <property type="match status" value="1"/>
</dbReference>
<accession>A0A9P6FRQ6</accession>
<feature type="region of interest" description="Disordered" evidence="6">
    <location>
        <begin position="775"/>
        <end position="798"/>
    </location>
</feature>
<dbReference type="Pfam" id="PF04082">
    <property type="entry name" value="Fungal_trans"/>
    <property type="match status" value="1"/>
</dbReference>
<evidence type="ECO:0000256" key="1">
    <source>
        <dbReference type="ARBA" id="ARBA00004123"/>
    </source>
</evidence>
<keyword evidence="5" id="KW-0539">Nucleus</keyword>
<evidence type="ECO:0000256" key="3">
    <source>
        <dbReference type="ARBA" id="ARBA00023125"/>
    </source>
</evidence>
<gene>
    <name evidence="8" type="ORF">BGW38_004175</name>
</gene>
<feature type="compositionally biased region" description="Polar residues" evidence="6">
    <location>
        <begin position="582"/>
        <end position="600"/>
    </location>
</feature>
<feature type="compositionally biased region" description="Polar residues" evidence="6">
    <location>
        <begin position="526"/>
        <end position="536"/>
    </location>
</feature>
<feature type="compositionally biased region" description="Basic residues" evidence="6">
    <location>
        <begin position="781"/>
        <end position="798"/>
    </location>
</feature>
<dbReference type="EMBL" id="JAABOA010002694">
    <property type="protein sequence ID" value="KAF9579530.1"/>
    <property type="molecule type" value="Genomic_DNA"/>
</dbReference>
<feature type="region of interest" description="Disordered" evidence="6">
    <location>
        <begin position="640"/>
        <end position="673"/>
    </location>
</feature>